<sequence length="597" mass="69714">MGCTGTKANINKYEEEYYNNGKKIGKNKNTKNKGKNGLNSGQSDSQDFHGSDRNHQSDGNKLIKEEQKQKNNNGRNKEKGFRQSSSSEDEHSNGFPEENLKLDKKKTGTVVKKNPSEVLAEEQEFMRMFKRPMFDTKVFGLFNSDQFNHCFLNSVIQVLWNIDSIQEFLIKFSKIRTDYDNVLIENFKLFIQNIDNEPLQNYMDEDNPIDFDVTGIRESLNQLYKDTKKFNLEEKCDAPEAYEALVTNIYENVEDSKEIGGEFEDLVDTKFDVNNSYIYANELLSPIVLTKEDAFKDIEHIKYDLIKYLKNYYDLLKSKDKNTRDRRKQPYEPDSDSNSDEGYVPQATKLLILNFAWGEKNADDITKMLSLIPNTFKFNELYPDGAKVTYGFKGMVCYWGSHYFTYIYKENQWVQMNDTYITIEPSWSSIIENCVQGTILPIMLLFERCDSKNEVKKAKSNIKLMTEYLVGVLYPHNKVDHNNFGNFDDPISPYGHNDPYTVGYQETPFEGETDDEWSCQRCTTLNKITNYTCISCGFKNWTIKDLKYQRRLAMMGYNQYCPNCKKFYTGSFCSNCEERVLLYNGDLTQRENNYYGY</sequence>
<keyword evidence="1" id="KW-0479">Metal-binding</keyword>
<evidence type="ECO:0000313" key="9">
    <source>
        <dbReference type="Proteomes" id="UP001295684"/>
    </source>
</evidence>
<dbReference type="GO" id="GO:0016579">
    <property type="term" value="P:protein deubiquitination"/>
    <property type="evidence" value="ECO:0007669"/>
    <property type="project" value="InterPro"/>
</dbReference>
<dbReference type="PROSITE" id="PS01358">
    <property type="entry name" value="ZF_RANBP2_1"/>
    <property type="match status" value="1"/>
</dbReference>
<comment type="caution">
    <text evidence="8">The sequence shown here is derived from an EMBL/GenBank/DDBJ whole genome shotgun (WGS) entry which is preliminary data.</text>
</comment>
<proteinExistence type="predicted"/>
<dbReference type="GO" id="GO:0004843">
    <property type="term" value="F:cysteine-type deubiquitinase activity"/>
    <property type="evidence" value="ECO:0007669"/>
    <property type="project" value="InterPro"/>
</dbReference>
<evidence type="ECO:0000256" key="3">
    <source>
        <dbReference type="ARBA" id="ARBA00022833"/>
    </source>
</evidence>
<gene>
    <name evidence="8" type="ORF">ECRASSUSDP1_LOCUS29112</name>
</gene>
<dbReference type="SUPFAM" id="SSF54001">
    <property type="entry name" value="Cysteine proteinases"/>
    <property type="match status" value="1"/>
</dbReference>
<feature type="compositionally biased region" description="Basic and acidic residues" evidence="5">
    <location>
        <begin position="46"/>
        <end position="81"/>
    </location>
</feature>
<evidence type="ECO:0000259" key="6">
    <source>
        <dbReference type="PROSITE" id="PS50199"/>
    </source>
</evidence>
<protein>
    <submittedName>
        <fullName evidence="8">Uncharacterized protein</fullName>
    </submittedName>
</protein>
<evidence type="ECO:0000259" key="7">
    <source>
        <dbReference type="PROSITE" id="PS50235"/>
    </source>
</evidence>
<dbReference type="PROSITE" id="PS50235">
    <property type="entry name" value="USP_3"/>
    <property type="match status" value="1"/>
</dbReference>
<dbReference type="InterPro" id="IPR038765">
    <property type="entry name" value="Papain-like_cys_pep_sf"/>
</dbReference>
<feature type="compositionally biased region" description="Basic residues" evidence="5">
    <location>
        <begin position="23"/>
        <end position="34"/>
    </location>
</feature>
<dbReference type="PROSITE" id="PS50199">
    <property type="entry name" value="ZF_RANBP2_2"/>
    <property type="match status" value="1"/>
</dbReference>
<dbReference type="GO" id="GO:0008270">
    <property type="term" value="F:zinc ion binding"/>
    <property type="evidence" value="ECO:0007669"/>
    <property type="project" value="UniProtKB-KW"/>
</dbReference>
<evidence type="ECO:0000256" key="2">
    <source>
        <dbReference type="ARBA" id="ARBA00022771"/>
    </source>
</evidence>
<evidence type="ECO:0000256" key="5">
    <source>
        <dbReference type="SAM" id="MobiDB-lite"/>
    </source>
</evidence>
<feature type="region of interest" description="Disordered" evidence="5">
    <location>
        <begin position="18"/>
        <end position="103"/>
    </location>
</feature>
<name>A0AAD1YAF5_EUPCR</name>
<keyword evidence="9" id="KW-1185">Reference proteome</keyword>
<evidence type="ECO:0000313" key="8">
    <source>
        <dbReference type="EMBL" id="CAI2387479.1"/>
    </source>
</evidence>
<reference evidence="8" key="1">
    <citation type="submission" date="2023-07" db="EMBL/GenBank/DDBJ databases">
        <authorList>
            <consortium name="AG Swart"/>
            <person name="Singh M."/>
            <person name="Singh A."/>
            <person name="Seah K."/>
            <person name="Emmerich C."/>
        </authorList>
    </citation>
    <scope>NUCLEOTIDE SEQUENCE</scope>
    <source>
        <strain evidence="8">DP1</strain>
    </source>
</reference>
<dbReference type="AlphaFoldDB" id="A0AAD1YAF5"/>
<dbReference type="InterPro" id="IPR001876">
    <property type="entry name" value="Znf_RanBP2"/>
</dbReference>
<evidence type="ECO:0000256" key="4">
    <source>
        <dbReference type="PROSITE-ProRule" id="PRU00322"/>
    </source>
</evidence>
<keyword evidence="3" id="KW-0862">Zinc</keyword>
<dbReference type="InterPro" id="IPR028889">
    <property type="entry name" value="USP"/>
</dbReference>
<dbReference type="Pfam" id="PF00443">
    <property type="entry name" value="UCH"/>
    <property type="match status" value="1"/>
</dbReference>
<dbReference type="Gene3D" id="3.90.70.10">
    <property type="entry name" value="Cysteine proteinases"/>
    <property type="match status" value="1"/>
</dbReference>
<feature type="region of interest" description="Disordered" evidence="5">
    <location>
        <begin position="323"/>
        <end position="342"/>
    </location>
</feature>
<accession>A0AAD1YAF5</accession>
<evidence type="ECO:0000256" key="1">
    <source>
        <dbReference type="ARBA" id="ARBA00022723"/>
    </source>
</evidence>
<dbReference type="EMBL" id="CAMPGE010029985">
    <property type="protein sequence ID" value="CAI2387479.1"/>
    <property type="molecule type" value="Genomic_DNA"/>
</dbReference>
<dbReference type="InterPro" id="IPR001394">
    <property type="entry name" value="Peptidase_C19_UCH"/>
</dbReference>
<feature type="compositionally biased region" description="Basic and acidic residues" evidence="5">
    <location>
        <begin position="88"/>
        <end position="103"/>
    </location>
</feature>
<feature type="domain" description="RanBP2-type" evidence="6">
    <location>
        <begin position="513"/>
        <end position="542"/>
    </location>
</feature>
<organism evidence="8 9">
    <name type="scientific">Euplotes crassus</name>
    <dbReference type="NCBI Taxonomy" id="5936"/>
    <lineage>
        <taxon>Eukaryota</taxon>
        <taxon>Sar</taxon>
        <taxon>Alveolata</taxon>
        <taxon>Ciliophora</taxon>
        <taxon>Intramacronucleata</taxon>
        <taxon>Spirotrichea</taxon>
        <taxon>Hypotrichia</taxon>
        <taxon>Euplotida</taxon>
        <taxon>Euplotidae</taxon>
        <taxon>Moneuplotes</taxon>
    </lineage>
</organism>
<dbReference type="Proteomes" id="UP001295684">
    <property type="component" value="Unassembled WGS sequence"/>
</dbReference>
<keyword evidence="2 4" id="KW-0863">Zinc-finger</keyword>
<feature type="domain" description="USP" evidence="7">
    <location>
        <begin position="139"/>
        <end position="449"/>
    </location>
</feature>